<dbReference type="STRING" id="1618550.UT39_C0003G0033"/>
<dbReference type="Proteomes" id="UP000034246">
    <property type="component" value="Unassembled WGS sequence"/>
</dbReference>
<evidence type="ECO:0000256" key="1">
    <source>
        <dbReference type="SAM" id="Phobius"/>
    </source>
</evidence>
<keyword evidence="1 2" id="KW-0812">Transmembrane</keyword>
<dbReference type="EMBL" id="LBWP01000003">
    <property type="protein sequence ID" value="KKR11764.1"/>
    <property type="molecule type" value="Genomic_DNA"/>
</dbReference>
<evidence type="ECO:0000313" key="3">
    <source>
        <dbReference type="Proteomes" id="UP000034246"/>
    </source>
</evidence>
<accession>A0A0G0N6F0</accession>
<organism evidence="2 3">
    <name type="scientific">Candidatus Woesebacteria bacterium GW2011_GWA1_39_21</name>
    <dbReference type="NCBI Taxonomy" id="1618550"/>
    <lineage>
        <taxon>Bacteria</taxon>
        <taxon>Candidatus Woeseibacteriota</taxon>
    </lineage>
</organism>
<keyword evidence="1" id="KW-1133">Transmembrane helix</keyword>
<dbReference type="PANTHER" id="PTHR35531:SF1">
    <property type="entry name" value="INNER MEMBRANE PROTEIN YBCI-RELATED"/>
    <property type="match status" value="1"/>
</dbReference>
<keyword evidence="1" id="KW-0472">Membrane</keyword>
<dbReference type="AlphaFoldDB" id="A0A0G0N6F0"/>
<gene>
    <name evidence="2" type="ORF">UT39_C0003G0033</name>
</gene>
<proteinExistence type="predicted"/>
<reference evidence="2 3" key="1">
    <citation type="journal article" date="2015" name="Nature">
        <title>rRNA introns, odd ribosomes, and small enigmatic genomes across a large radiation of phyla.</title>
        <authorList>
            <person name="Brown C.T."/>
            <person name="Hug L.A."/>
            <person name="Thomas B.C."/>
            <person name="Sharon I."/>
            <person name="Castelle C.J."/>
            <person name="Singh A."/>
            <person name="Wilkins M.J."/>
            <person name="Williams K.H."/>
            <person name="Banfield J.F."/>
        </authorList>
    </citation>
    <scope>NUCLEOTIDE SEQUENCE [LARGE SCALE GENOMIC DNA]</scope>
</reference>
<evidence type="ECO:0000313" key="2">
    <source>
        <dbReference type="EMBL" id="KKR11764.1"/>
    </source>
</evidence>
<feature type="transmembrane region" description="Helical" evidence="1">
    <location>
        <begin position="150"/>
        <end position="169"/>
    </location>
</feature>
<dbReference type="Pfam" id="PF04307">
    <property type="entry name" value="YdjM"/>
    <property type="match status" value="1"/>
</dbReference>
<comment type="caution">
    <text evidence="2">The sequence shown here is derived from an EMBL/GenBank/DDBJ whole genome shotgun (WGS) entry which is preliminary data.</text>
</comment>
<dbReference type="PANTHER" id="PTHR35531">
    <property type="entry name" value="INNER MEMBRANE PROTEIN YBCI-RELATED"/>
    <property type="match status" value="1"/>
</dbReference>
<dbReference type="InterPro" id="IPR007404">
    <property type="entry name" value="YdjM-like"/>
</dbReference>
<feature type="transmembrane region" description="Helical" evidence="1">
    <location>
        <begin position="105"/>
        <end position="129"/>
    </location>
</feature>
<feature type="transmembrane region" description="Helical" evidence="1">
    <location>
        <begin position="71"/>
        <end position="93"/>
    </location>
</feature>
<name>A0A0G0N6F0_9BACT</name>
<protein>
    <submittedName>
        <fullName evidence="2">Membrane protein containing DUF457, transmembrane</fullName>
    </submittedName>
</protein>
<sequence length="184" mass="20474">MIGFASLITVAANFPPENLNVNTAIASLIGCTIGSLIPDMDQATNRLWDLLPAGNFLGRIFRNLMLEHRTISHSILGGYILYKILSFVILHLINPNYVDIELVTISIMVGFVAHVCADMLTKEGVPLLFPLPFKIGFPPIKALRITTGKFVEKVLIFPGVIVYLIWFVAYHRVQLLSLLKLIQS</sequence>